<name>A0A0R2SE58_9GAMM</name>
<dbReference type="GO" id="GO:0005524">
    <property type="term" value="F:ATP binding"/>
    <property type="evidence" value="ECO:0007669"/>
    <property type="project" value="UniProtKB-KW"/>
</dbReference>
<dbReference type="Pfam" id="PF01636">
    <property type="entry name" value="APH"/>
    <property type="match status" value="1"/>
</dbReference>
<reference evidence="4 5" key="1">
    <citation type="submission" date="2015-10" db="EMBL/GenBank/DDBJ databases">
        <title>Metagenome-Assembled Genomes uncover a global brackish microbiome.</title>
        <authorList>
            <person name="Hugerth L.W."/>
            <person name="Larsson J."/>
            <person name="Alneberg J."/>
            <person name="Lindh M.V."/>
            <person name="Legrand C."/>
            <person name="Pinhassi J."/>
            <person name="Andersson A.F."/>
        </authorList>
    </citation>
    <scope>NUCLEOTIDE SEQUENCE [LARGE SCALE GENOMIC DNA]</scope>
    <source>
        <strain evidence="4">BACL4 MAG-120507-bin80</strain>
    </source>
</reference>
<organism evidence="4 5">
    <name type="scientific">OM182 bacterium BACL3 MAG-120507-bin80</name>
    <dbReference type="NCBI Taxonomy" id="1655577"/>
    <lineage>
        <taxon>Bacteria</taxon>
        <taxon>Pseudomonadati</taxon>
        <taxon>Pseudomonadota</taxon>
        <taxon>Gammaproteobacteria</taxon>
        <taxon>OMG group</taxon>
        <taxon>OM182 clade</taxon>
    </lineage>
</organism>
<dbReference type="InterPro" id="IPR011009">
    <property type="entry name" value="Kinase-like_dom_sf"/>
</dbReference>
<dbReference type="AlphaFoldDB" id="A0A0R2SE58"/>
<evidence type="ECO:0000313" key="4">
    <source>
        <dbReference type="EMBL" id="KRO73109.1"/>
    </source>
</evidence>
<keyword evidence="1" id="KW-0547">Nucleotide-binding</keyword>
<dbReference type="Proteomes" id="UP000051934">
    <property type="component" value="Unassembled WGS sequence"/>
</dbReference>
<dbReference type="InterPro" id="IPR002575">
    <property type="entry name" value="Aminoglycoside_PTrfase"/>
</dbReference>
<feature type="domain" description="Aminoglycoside phosphotransferase" evidence="3">
    <location>
        <begin position="30"/>
        <end position="252"/>
    </location>
</feature>
<accession>A0A0R2SE58</accession>
<evidence type="ECO:0000256" key="1">
    <source>
        <dbReference type="ARBA" id="ARBA00022741"/>
    </source>
</evidence>
<gene>
    <name evidence="4" type="ORF">ABR69_09945</name>
</gene>
<evidence type="ECO:0000256" key="2">
    <source>
        <dbReference type="ARBA" id="ARBA00022840"/>
    </source>
</evidence>
<comment type="caution">
    <text evidence="4">The sequence shown here is derived from an EMBL/GenBank/DDBJ whole genome shotgun (WGS) entry which is preliminary data.</text>
</comment>
<dbReference type="SUPFAM" id="SSF56112">
    <property type="entry name" value="Protein kinase-like (PK-like)"/>
    <property type="match status" value="1"/>
</dbReference>
<dbReference type="Gene3D" id="3.90.1200.10">
    <property type="match status" value="1"/>
</dbReference>
<keyword evidence="2" id="KW-0067">ATP-binding</keyword>
<dbReference type="PANTHER" id="PTHR33540">
    <property type="entry name" value="TRNA THREONYLCARBAMOYLADENOSINE BIOSYNTHESIS PROTEIN TSAE"/>
    <property type="match status" value="1"/>
</dbReference>
<protein>
    <recommendedName>
        <fullName evidence="3">Aminoglycoside phosphotransferase domain-containing protein</fullName>
    </recommendedName>
</protein>
<dbReference type="Gene3D" id="3.30.200.20">
    <property type="entry name" value="Phosphorylase Kinase, domain 1"/>
    <property type="match status" value="1"/>
</dbReference>
<dbReference type="PANTHER" id="PTHR33540:SF1">
    <property type="entry name" value="N-ACETYLMURAMATE_N-ACETYLGLUCOSAMINE KINASE"/>
    <property type="match status" value="1"/>
</dbReference>
<sequence length="356" mass="39895">MSDTRERELLAWATNEVAQQWPSACPAQRLEVVSGDASFRRYFRLLITPVEALIAVDSPPATEDNAAFVRLAAMLIDAGVRAPSVLAVDYEQGFMLLEDFGDKMLLPALLAAGEAGALTLYSPAFDALLALQEGMDSDALPNFDKPKLLAEMGLFTEWYCGGLLNLELDAREREVLGSAFDFLADAALAQPQCAVHRDYHSRNLMLLDDGELGVIDFQDAVHGAYTYDLVSLLRDCYISWPRPLVEEWARLFYQRRAYSSAAVRERGEQTFKRDFDLMGLQRHLKVMGIFSRLHLRDNKSAYLADIPLVTEYFLSVARQYPELSDILAWFEKVVVPRAAEQTQARNNKTDGANARG</sequence>
<proteinExistence type="predicted"/>
<evidence type="ECO:0000313" key="5">
    <source>
        <dbReference type="Proteomes" id="UP000051934"/>
    </source>
</evidence>
<evidence type="ECO:0000259" key="3">
    <source>
        <dbReference type="Pfam" id="PF01636"/>
    </source>
</evidence>
<dbReference type="EMBL" id="LIBB01000029">
    <property type="protein sequence ID" value="KRO73109.1"/>
    <property type="molecule type" value="Genomic_DNA"/>
</dbReference>